<organism evidence="15 16">
    <name type="scientific">Methanothermobacter marburgensis (strain ATCC BAA-927 / DSM 2133 / JCM 14651 / NBRC 100331 / OCM 82 / Marburg)</name>
    <name type="common">Methanobacterium thermoautotrophicum</name>
    <dbReference type="NCBI Taxonomy" id="79929"/>
    <lineage>
        <taxon>Archaea</taxon>
        <taxon>Methanobacteriati</taxon>
        <taxon>Methanobacteriota</taxon>
        <taxon>Methanomada group</taxon>
        <taxon>Methanobacteria</taxon>
        <taxon>Methanobacteriales</taxon>
        <taxon>Methanobacteriaceae</taxon>
        <taxon>Methanothermobacter</taxon>
    </lineage>
</organism>
<evidence type="ECO:0000256" key="1">
    <source>
        <dbReference type="ARBA" id="ARBA00009762"/>
    </source>
</evidence>
<dbReference type="Pfam" id="PF01896">
    <property type="entry name" value="DNA_primase_S"/>
    <property type="match status" value="1"/>
</dbReference>
<dbReference type="STRING" id="79929.MTBMA_c09650"/>
<keyword evidence="10 11" id="KW-0464">Manganese</keyword>
<dbReference type="HOGENOM" id="CLU_056123_1_0_2"/>
<keyword evidence="6 11" id="KW-0235">DNA replication</keyword>
<sequence>MTSAGGSPTPSPTTTGKGGSSTGGSQNRKGRIDRIFEAATPLERKRYYREEWDVRKLPDFIARNIHMREFGFDHTGRGPSDRYRVFDDEKRLSRFMRARFPFAAYSSVAFYREPGKRRGWQRSELIFDVDAKDLPVRSCDCEGVCERCLDEAKELVLMMVDTLRGDLGLGDVHVVYSGRGYHIRVLDPGVMELGSEVRAEILRYTAGARQPRRKFTHRGESYEMEHFSIPLGYHRVFTERAKHVFLHMRGDERIENVTARTVREVVKNRDLLPDDRWGEFRRRIGPRVYPRLVAGVAGINMKMVDAKVTIDLKRILRLPTSLHSKVSMICMEVKNPETFDPLKSAVPKFVHERES</sequence>
<feature type="active site" evidence="11">
    <location>
        <position position="305"/>
    </location>
</feature>
<dbReference type="GO" id="GO:0006269">
    <property type="term" value="P:DNA replication, synthesis of primer"/>
    <property type="evidence" value="ECO:0007669"/>
    <property type="project" value="UniProtKB-UniRule"/>
</dbReference>
<comment type="function">
    <text evidence="13">RNA polymerase that catalyzes the synthesis of short RNA molecules used as primers for DNA polymerase during DNA replication.</text>
</comment>
<feature type="active site" evidence="11">
    <location>
        <position position="130"/>
    </location>
</feature>
<protein>
    <recommendedName>
        <fullName evidence="11">DNA primase small subunit PriS</fullName>
        <ecNumber evidence="11">2.7.7.-</ecNumber>
    </recommendedName>
</protein>
<feature type="active site" evidence="11">
    <location>
        <position position="128"/>
    </location>
</feature>
<gene>
    <name evidence="11" type="primary">priS</name>
    <name evidence="15" type="synonym">priA</name>
    <name evidence="15" type="ordered locus">MTBMA_c09650</name>
</gene>
<dbReference type="InterPro" id="IPR014052">
    <property type="entry name" value="DNA_primase_ssu_euk/arc"/>
</dbReference>
<keyword evidence="2 11" id="KW-0240">DNA-directed RNA polymerase</keyword>
<dbReference type="GO" id="GO:0046872">
    <property type="term" value="F:metal ion binding"/>
    <property type="evidence" value="ECO:0007669"/>
    <property type="project" value="UniProtKB-KW"/>
</dbReference>
<evidence type="ECO:0000256" key="6">
    <source>
        <dbReference type="ARBA" id="ARBA00022705"/>
    </source>
</evidence>
<evidence type="ECO:0000256" key="9">
    <source>
        <dbReference type="ARBA" id="ARBA00023163"/>
    </source>
</evidence>
<reference key="1">
    <citation type="submission" date="2009-08" db="EMBL/GenBank/DDBJ databases">
        <title>The genome sequence of Methanothermobacter marburgensis.</title>
        <authorList>
            <person name="Kaster A."/>
            <person name="Seedorf H."/>
            <person name="Goenrich M."/>
            <person name="Wiezer A."/>
            <person name="Liesegang H."/>
            <person name="Thauer R."/>
            <person name="Gottschalk G."/>
        </authorList>
    </citation>
    <scope>NUCLEOTIDE SEQUENCE</scope>
    <source>
        <strain>Marburg</strain>
    </source>
</reference>
<keyword evidence="4 11" id="KW-0808">Transferase</keyword>
<dbReference type="SUPFAM" id="SSF56747">
    <property type="entry name" value="Prim-pol domain"/>
    <property type="match status" value="1"/>
</dbReference>
<evidence type="ECO:0000256" key="5">
    <source>
        <dbReference type="ARBA" id="ARBA00022695"/>
    </source>
</evidence>
<evidence type="ECO:0000313" key="15">
    <source>
        <dbReference type="EMBL" id="ADL58560.1"/>
    </source>
</evidence>
<evidence type="ECO:0000256" key="13">
    <source>
        <dbReference type="RuleBase" id="RU004224"/>
    </source>
</evidence>
<evidence type="ECO:0000256" key="2">
    <source>
        <dbReference type="ARBA" id="ARBA00022478"/>
    </source>
</evidence>
<comment type="cofactor">
    <cofactor evidence="11">
        <name>Mg(2+)</name>
        <dbReference type="ChEBI" id="CHEBI:18420"/>
    </cofactor>
    <cofactor evidence="11">
        <name>Mn(2+)</name>
        <dbReference type="ChEBI" id="CHEBI:29035"/>
    </cofactor>
</comment>
<evidence type="ECO:0000256" key="12">
    <source>
        <dbReference type="RuleBase" id="RU003514"/>
    </source>
</evidence>
<comment type="function">
    <text evidence="11">Catalytic subunit of DNA primase, an RNA polymerase that catalyzes the synthesis of short RNA molecules used as primers for DNA polymerase during DNA replication. The small subunit contains the primase catalytic core and has DNA synthesis activity on its own. Binding to the large subunit stabilizes and modulates the activity, increasing the rate of DNA synthesis while decreasing the length of the DNA fragments, and conferring RNA synthesis capability. The DNA polymerase activity may enable DNA primase to also catalyze primer extension after primer synthesis. May also play a role in DNA repair.</text>
</comment>
<proteinExistence type="inferred from homology"/>
<reference evidence="15 16" key="2">
    <citation type="journal article" date="2010" name="J. Bacteriol.">
        <title>Complete genome sequence of Methanothermobacter marburgensis, a methanoarchaeon model organism.</title>
        <authorList>
            <person name="Liesegang H."/>
            <person name="Kaster A.K."/>
            <person name="Wiezer A."/>
            <person name="Goenrich M."/>
            <person name="Wollherr A."/>
            <person name="Seedorf H."/>
            <person name="Gottschalk G."/>
            <person name="Thauer R.K."/>
        </authorList>
    </citation>
    <scope>NUCLEOTIDE SEQUENCE [LARGE SCALE GENOMIC DNA]</scope>
    <source>
        <strain evidence="16">ATCC BAA-927 / DSM 2133 / JCM 14651 / NBRC 100331 / OCM 82 / Marburg</strain>
    </source>
</reference>
<evidence type="ECO:0000256" key="14">
    <source>
        <dbReference type="SAM" id="MobiDB-lite"/>
    </source>
</evidence>
<evidence type="ECO:0000256" key="4">
    <source>
        <dbReference type="ARBA" id="ARBA00022679"/>
    </source>
</evidence>
<dbReference type="EC" id="2.7.7.-" evidence="11"/>
<evidence type="ECO:0000256" key="3">
    <source>
        <dbReference type="ARBA" id="ARBA00022515"/>
    </source>
</evidence>
<evidence type="ECO:0000256" key="8">
    <source>
        <dbReference type="ARBA" id="ARBA00022842"/>
    </source>
</evidence>
<dbReference type="PATRIC" id="fig|79929.8.peg.945"/>
<dbReference type="InterPro" id="IPR002755">
    <property type="entry name" value="DNA_primase_S"/>
</dbReference>
<comment type="similarity">
    <text evidence="1 11 12">Belongs to the eukaryotic-type primase small subunit family.</text>
</comment>
<evidence type="ECO:0000313" key="16">
    <source>
        <dbReference type="Proteomes" id="UP000000345"/>
    </source>
</evidence>
<keyword evidence="9 11" id="KW-0804">Transcription</keyword>
<keyword evidence="3 11" id="KW-0639">Primosome</keyword>
<dbReference type="EMBL" id="CP001710">
    <property type="protein sequence ID" value="ADL58560.1"/>
    <property type="molecule type" value="Genomic_DNA"/>
</dbReference>
<feature type="region of interest" description="Disordered" evidence="14">
    <location>
        <begin position="1"/>
        <end position="33"/>
    </location>
</feature>
<dbReference type="GO" id="GO:1990077">
    <property type="term" value="C:primosome complex"/>
    <property type="evidence" value="ECO:0007669"/>
    <property type="project" value="UniProtKB-KW"/>
</dbReference>
<dbReference type="PaxDb" id="79929-MTBMA_c09650"/>
<keyword evidence="16" id="KW-1185">Reference proteome</keyword>
<dbReference type="PANTHER" id="PTHR10536">
    <property type="entry name" value="DNA PRIMASE SMALL SUBUNIT"/>
    <property type="match status" value="1"/>
</dbReference>
<dbReference type="Proteomes" id="UP000000345">
    <property type="component" value="Chromosome"/>
</dbReference>
<dbReference type="GO" id="GO:0003899">
    <property type="term" value="F:DNA-directed RNA polymerase activity"/>
    <property type="evidence" value="ECO:0007669"/>
    <property type="project" value="UniProtKB-UniRule"/>
</dbReference>
<dbReference type="CDD" id="cd04860">
    <property type="entry name" value="AE_Prim_S"/>
    <property type="match status" value="1"/>
</dbReference>
<comment type="subunit">
    <text evidence="11">Heterodimer of a small subunit (PriS) and a large subunit (PriL).</text>
</comment>
<dbReference type="InterPro" id="IPR023639">
    <property type="entry name" value="DNA_primase_ssu_PriS"/>
</dbReference>
<evidence type="ECO:0000256" key="10">
    <source>
        <dbReference type="ARBA" id="ARBA00023211"/>
    </source>
</evidence>
<evidence type="ECO:0000256" key="7">
    <source>
        <dbReference type="ARBA" id="ARBA00022723"/>
    </source>
</evidence>
<keyword evidence="8 11" id="KW-0460">Magnesium</keyword>
<feature type="compositionally biased region" description="Low complexity" evidence="14">
    <location>
        <begin position="1"/>
        <end position="15"/>
    </location>
</feature>
<accession>D9PWG2</accession>
<dbReference type="KEGG" id="mmg:MTBMA_c09650"/>
<evidence type="ECO:0000256" key="11">
    <source>
        <dbReference type="HAMAP-Rule" id="MF_00700"/>
    </source>
</evidence>
<dbReference type="HAMAP" id="MF_00700">
    <property type="entry name" value="DNA_primase_sml_arc"/>
    <property type="match status" value="1"/>
</dbReference>
<name>D9PWG2_METTM</name>
<dbReference type="Gene3D" id="3.90.920.10">
    <property type="entry name" value="DNA primase, PRIM domain"/>
    <property type="match status" value="1"/>
</dbReference>
<dbReference type="GO" id="GO:0000428">
    <property type="term" value="C:DNA-directed RNA polymerase complex"/>
    <property type="evidence" value="ECO:0007669"/>
    <property type="project" value="UniProtKB-KW"/>
</dbReference>
<dbReference type="AlphaFoldDB" id="D9PWG2"/>
<keyword evidence="5 11" id="KW-0548">Nucleotidyltransferase</keyword>
<keyword evidence="7 11" id="KW-0479">Metal-binding</keyword>
<dbReference type="NCBIfam" id="TIGR00335">
    <property type="entry name" value="primase_sml"/>
    <property type="match status" value="1"/>
</dbReference>
<dbReference type="Gene3D" id="1.10.8.160">
    <property type="entry name" value="DNA primase S, domain 2"/>
    <property type="match status" value="1"/>
</dbReference>